<dbReference type="Pfam" id="PF00512">
    <property type="entry name" value="HisKA"/>
    <property type="match status" value="1"/>
</dbReference>
<dbReference type="PRINTS" id="PR00344">
    <property type="entry name" value="BCTRLSENSOR"/>
</dbReference>
<evidence type="ECO:0000256" key="11">
    <source>
        <dbReference type="PROSITE-ProRule" id="PRU00169"/>
    </source>
</evidence>
<reference evidence="14 15" key="1">
    <citation type="submission" date="2011-04" db="EMBL/GenBank/DDBJ databases">
        <title>The Genome Sequence of Clostridium citroniae WAL-19142.</title>
        <authorList>
            <consortium name="The Broad Institute Genome Sequencing Platform"/>
            <person name="Earl A."/>
            <person name="Ward D."/>
            <person name="Feldgarden M."/>
            <person name="Gevers D."/>
            <person name="Warren Y.A."/>
            <person name="Tyrrell K.L."/>
            <person name="Citron D.M."/>
            <person name="Goldstein E.J."/>
            <person name="Daigneault M."/>
            <person name="Allen-Vercoe E."/>
            <person name="Young S.K."/>
            <person name="Zeng Q."/>
            <person name="Gargeya S."/>
            <person name="Fitzgerald M."/>
            <person name="Haas B."/>
            <person name="Abouelleil A."/>
            <person name="Alvarado L."/>
            <person name="Arachchi H.M."/>
            <person name="Berlin A."/>
            <person name="Brown A."/>
            <person name="Chapman S.B."/>
            <person name="Chen Z."/>
            <person name="Dunbar C."/>
            <person name="Freedman E."/>
            <person name="Gearin G."/>
            <person name="Gellesch M."/>
            <person name="Goldberg J."/>
            <person name="Griggs A."/>
            <person name="Gujja S."/>
            <person name="Heilman E.R."/>
            <person name="Heiman D."/>
            <person name="Howarth C."/>
            <person name="Larson L."/>
            <person name="Lui A."/>
            <person name="MacDonald P.J."/>
            <person name="Mehta T."/>
            <person name="Montmayeur A."/>
            <person name="Murphy C."/>
            <person name="Neiman D."/>
            <person name="Pearson M."/>
            <person name="Priest M."/>
            <person name="Roberts A."/>
            <person name="Saif S."/>
            <person name="Shea T."/>
            <person name="Shenoy N."/>
            <person name="Sisk P."/>
            <person name="Stolte C."/>
            <person name="Sykes S."/>
            <person name="White J."/>
            <person name="Yandava C."/>
            <person name="Wortman J."/>
            <person name="Nusbaum C."/>
            <person name="Birren B."/>
        </authorList>
    </citation>
    <scope>NUCLEOTIDE SEQUENCE [LARGE SCALE GENOMIC DNA]</scope>
    <source>
        <strain evidence="14 15">WAL-19142</strain>
    </source>
</reference>
<evidence type="ECO:0000256" key="3">
    <source>
        <dbReference type="ARBA" id="ARBA00012438"/>
    </source>
</evidence>
<dbReference type="SMART" id="SM00388">
    <property type="entry name" value="HisKA"/>
    <property type="match status" value="1"/>
</dbReference>
<evidence type="ECO:0000256" key="9">
    <source>
        <dbReference type="ARBA" id="ARBA00024867"/>
    </source>
</evidence>
<evidence type="ECO:0000259" key="12">
    <source>
        <dbReference type="PROSITE" id="PS50109"/>
    </source>
</evidence>
<dbReference type="GO" id="GO:0000155">
    <property type="term" value="F:phosphorelay sensor kinase activity"/>
    <property type="evidence" value="ECO:0007669"/>
    <property type="project" value="InterPro"/>
</dbReference>
<evidence type="ECO:0000256" key="7">
    <source>
        <dbReference type="ARBA" id="ARBA00022777"/>
    </source>
</evidence>
<dbReference type="SUPFAM" id="SSF52172">
    <property type="entry name" value="CheY-like"/>
    <property type="match status" value="1"/>
</dbReference>
<dbReference type="PATRIC" id="fig|742734.4.peg.5827"/>
<dbReference type="InterPro" id="IPR005467">
    <property type="entry name" value="His_kinase_dom"/>
</dbReference>
<dbReference type="InterPro" id="IPR003661">
    <property type="entry name" value="HisK_dim/P_dom"/>
</dbReference>
<dbReference type="GeneID" id="93166462"/>
<dbReference type="Gene3D" id="3.30.565.10">
    <property type="entry name" value="Histidine kinase-like ATPase, C-terminal domain"/>
    <property type="match status" value="1"/>
</dbReference>
<dbReference type="SMART" id="SM00387">
    <property type="entry name" value="HATPase_c"/>
    <property type="match status" value="1"/>
</dbReference>
<evidence type="ECO:0000256" key="10">
    <source>
        <dbReference type="ARBA" id="ARBA00074306"/>
    </source>
</evidence>
<protein>
    <recommendedName>
        <fullName evidence="10">Circadian input-output histidine kinase CikA</fullName>
        <ecNumber evidence="3">2.7.13.3</ecNumber>
    </recommendedName>
    <alternativeName>
        <fullName evidence="4">Stage 0 sporulation protein A homolog</fullName>
    </alternativeName>
</protein>
<dbReference type="FunFam" id="3.30.565.10:FF:000010">
    <property type="entry name" value="Sensor histidine kinase RcsC"/>
    <property type="match status" value="1"/>
</dbReference>
<dbReference type="OrthoDB" id="9814390at2"/>
<comment type="catalytic activity">
    <reaction evidence="1">
        <text>ATP + protein L-histidine = ADP + protein N-phospho-L-histidine.</text>
        <dbReference type="EC" id="2.7.13.3"/>
    </reaction>
</comment>
<keyword evidence="5 11" id="KW-0597">Phosphoprotein</keyword>
<evidence type="ECO:0000256" key="1">
    <source>
        <dbReference type="ARBA" id="ARBA00000085"/>
    </source>
</evidence>
<keyword evidence="7" id="KW-0418">Kinase</keyword>
<evidence type="ECO:0000256" key="6">
    <source>
        <dbReference type="ARBA" id="ARBA00022679"/>
    </source>
</evidence>
<dbReference type="Gene3D" id="3.40.50.2300">
    <property type="match status" value="1"/>
</dbReference>
<dbReference type="EC" id="2.7.13.3" evidence="3"/>
<evidence type="ECO:0000256" key="8">
    <source>
        <dbReference type="ARBA" id="ARBA00023012"/>
    </source>
</evidence>
<keyword evidence="8" id="KW-0902">Two-component regulatory system</keyword>
<feature type="domain" description="Histidine kinase" evidence="12">
    <location>
        <begin position="298"/>
        <end position="522"/>
    </location>
</feature>
<dbReference type="InterPro" id="IPR036890">
    <property type="entry name" value="HATPase_C_sf"/>
</dbReference>
<dbReference type="Proteomes" id="UP000037392">
    <property type="component" value="Unassembled WGS sequence"/>
</dbReference>
<comment type="function">
    <text evidence="9">May play the central regulatory role in sporulation. It may be an element of the effector pathway responsible for the activation of sporulation genes in response to nutritional stress. Spo0A may act in concert with spo0H (a sigma factor) to control the expression of some genes that are critical to the sporulation process.</text>
</comment>
<evidence type="ECO:0000256" key="2">
    <source>
        <dbReference type="ARBA" id="ARBA00006402"/>
    </source>
</evidence>
<dbReference type="GO" id="GO:0005886">
    <property type="term" value="C:plasma membrane"/>
    <property type="evidence" value="ECO:0007669"/>
    <property type="project" value="TreeGrafter"/>
</dbReference>
<dbReference type="Pfam" id="PF02518">
    <property type="entry name" value="HATPase_c"/>
    <property type="match status" value="1"/>
</dbReference>
<dbReference type="SUPFAM" id="SSF47384">
    <property type="entry name" value="Homodimeric domain of signal transducing histidine kinase"/>
    <property type="match status" value="1"/>
</dbReference>
<dbReference type="InterPro" id="IPR011006">
    <property type="entry name" value="CheY-like_superfamily"/>
</dbReference>
<dbReference type="SUPFAM" id="SSF55874">
    <property type="entry name" value="ATPase domain of HSP90 chaperone/DNA topoisomerase II/histidine kinase"/>
    <property type="match status" value="1"/>
</dbReference>
<dbReference type="InterPro" id="IPR003594">
    <property type="entry name" value="HATPase_dom"/>
</dbReference>
<dbReference type="InterPro" id="IPR036097">
    <property type="entry name" value="HisK_dim/P_sf"/>
</dbReference>
<feature type="domain" description="Response regulatory" evidence="13">
    <location>
        <begin position="550"/>
        <end position="671"/>
    </location>
</feature>
<dbReference type="EMBL" id="ADLK01000055">
    <property type="protein sequence ID" value="KMW11595.1"/>
    <property type="molecule type" value="Genomic_DNA"/>
</dbReference>
<dbReference type="SMART" id="SM00448">
    <property type="entry name" value="REC"/>
    <property type="match status" value="1"/>
</dbReference>
<dbReference type="InterPro" id="IPR001789">
    <property type="entry name" value="Sig_transdc_resp-reg_receiver"/>
</dbReference>
<keyword evidence="6" id="KW-0808">Transferase</keyword>
<dbReference type="Gene3D" id="1.10.287.130">
    <property type="match status" value="1"/>
</dbReference>
<dbReference type="Pfam" id="PF00072">
    <property type="entry name" value="Response_reg"/>
    <property type="match status" value="1"/>
</dbReference>
<dbReference type="RefSeq" id="WP_048931230.1">
    <property type="nucleotide sequence ID" value="NZ_KQ235887.1"/>
</dbReference>
<dbReference type="PANTHER" id="PTHR43047:SF72">
    <property type="entry name" value="OSMOSENSING HISTIDINE PROTEIN KINASE SLN1"/>
    <property type="match status" value="1"/>
</dbReference>
<dbReference type="PROSITE" id="PS50109">
    <property type="entry name" value="HIS_KIN"/>
    <property type="match status" value="1"/>
</dbReference>
<organism evidence="14 15">
    <name type="scientific">[Clostridium] citroniae WAL-19142</name>
    <dbReference type="NCBI Taxonomy" id="742734"/>
    <lineage>
        <taxon>Bacteria</taxon>
        <taxon>Bacillati</taxon>
        <taxon>Bacillota</taxon>
        <taxon>Clostridia</taxon>
        <taxon>Lachnospirales</taxon>
        <taxon>Lachnospiraceae</taxon>
        <taxon>Enterocloster</taxon>
    </lineage>
</organism>
<accession>A0A0J9E7J6</accession>
<proteinExistence type="inferred from homology"/>
<dbReference type="CDD" id="cd17546">
    <property type="entry name" value="REC_hyHK_CKI1_RcsC-like"/>
    <property type="match status" value="1"/>
</dbReference>
<evidence type="ECO:0000256" key="4">
    <source>
        <dbReference type="ARBA" id="ARBA00018672"/>
    </source>
</evidence>
<comment type="caution">
    <text evidence="14">The sequence shown here is derived from an EMBL/GenBank/DDBJ whole genome shotgun (WGS) entry which is preliminary data.</text>
</comment>
<sequence>MQDHFMDIKNTQELLSMARTGLWVIEMDQDRAPRMYSDKAMLELLGLKEMPSPEECYELWYGRIDPAYCPMIQSGVEKMIRNERAEVQYPWEHPVLGRIYVRCGGVRDLSYQGGVCLRGYHQNITDTVMLKDKARLRDNVLSNLCQCYYSIYLFDLDHDTEEAIWQETWIEKSREFPKGSLKLYYEKFIQGHVCHEDQEKMRRAGSPEFLRMTLSRDHPVYDIDFRRQYPEGVQWVRSRFSVAEMEGSRVAKVIFANMNIHDQKMMEMKQEEEKRNALMAAYEAAKYANEAKSNFLAQMSHDIRTPMNAIVGMTSIALAQVNDPGRVKDCLKKISMSSSHLLNLIDEVLDMSKIEKGKMELSRTPFCLRRLLCEVETIICPEAEKKKQSLTVDGGQLMHDRLIGDSGRLRQVLLNLLSNAVKYTPEGGRVELTAKEVTERSPGSGTFVFIVEDNGIGMSEDFRDYVFVPFMRENDDSAAAVQGTGLGMSIAQGIVNAMNGSIQVETQKNRGSRFTVTLSMELDGEEHMAGDPGHGAVSGLLRKVSQKTVRLLVAEDNELNMEIVHTILSEAGFLVEEACNGQEALDLFESSAEGYYQAVLMDLQMPVMDGYTAARRIRNSSHPQSEEIPIIALTANAFAEDMAKALSAGMNDHVSKPIDYDRLFAALNQYIP</sequence>
<dbReference type="GO" id="GO:0009927">
    <property type="term" value="F:histidine phosphotransfer kinase activity"/>
    <property type="evidence" value="ECO:0007669"/>
    <property type="project" value="TreeGrafter"/>
</dbReference>
<dbReference type="InterPro" id="IPR004358">
    <property type="entry name" value="Sig_transdc_His_kin-like_C"/>
</dbReference>
<dbReference type="CDD" id="cd00082">
    <property type="entry name" value="HisKA"/>
    <property type="match status" value="1"/>
</dbReference>
<evidence type="ECO:0000259" key="13">
    <source>
        <dbReference type="PROSITE" id="PS50110"/>
    </source>
</evidence>
<name>A0A0J9E7J6_9FIRM</name>
<evidence type="ECO:0000313" key="14">
    <source>
        <dbReference type="EMBL" id="KMW11595.1"/>
    </source>
</evidence>
<evidence type="ECO:0000313" key="15">
    <source>
        <dbReference type="Proteomes" id="UP000037392"/>
    </source>
</evidence>
<dbReference type="PANTHER" id="PTHR43047">
    <property type="entry name" value="TWO-COMPONENT HISTIDINE PROTEIN KINASE"/>
    <property type="match status" value="1"/>
</dbReference>
<evidence type="ECO:0000256" key="5">
    <source>
        <dbReference type="ARBA" id="ARBA00022553"/>
    </source>
</evidence>
<feature type="modified residue" description="4-aspartylphosphate" evidence="11">
    <location>
        <position position="602"/>
    </location>
</feature>
<dbReference type="AlphaFoldDB" id="A0A0J9E7J6"/>
<dbReference type="PROSITE" id="PS50110">
    <property type="entry name" value="RESPONSE_REGULATORY"/>
    <property type="match status" value="1"/>
</dbReference>
<gene>
    <name evidence="14" type="ORF">HMPREF9470_05450</name>
</gene>
<comment type="similarity">
    <text evidence="2">In the N-terminal section; belongs to the phytochrome family.</text>
</comment>